<dbReference type="SUPFAM" id="SSF53448">
    <property type="entry name" value="Nucleotide-diphospho-sugar transferases"/>
    <property type="match status" value="1"/>
</dbReference>
<dbReference type="GO" id="GO:0016757">
    <property type="term" value="F:glycosyltransferase activity"/>
    <property type="evidence" value="ECO:0007669"/>
    <property type="project" value="UniProtKB-KW"/>
</dbReference>
<organism evidence="2 3">
    <name type="scientific">Leuconostoc falkenbergense</name>
    <dbReference type="NCBI Taxonomy" id="2766470"/>
    <lineage>
        <taxon>Bacteria</taxon>
        <taxon>Bacillati</taxon>
        <taxon>Bacillota</taxon>
        <taxon>Bacilli</taxon>
        <taxon>Lactobacillales</taxon>
        <taxon>Lactobacillaceae</taxon>
        <taxon>Leuconostoc</taxon>
    </lineage>
</organism>
<evidence type="ECO:0000313" key="2">
    <source>
        <dbReference type="EMBL" id="MDM7647246.1"/>
    </source>
</evidence>
<dbReference type="Gene3D" id="3.90.550.10">
    <property type="entry name" value="Spore Coat Polysaccharide Biosynthesis Protein SpsA, Chain A"/>
    <property type="match status" value="1"/>
</dbReference>
<keyword evidence="3" id="KW-1185">Reference proteome</keyword>
<dbReference type="InterPro" id="IPR001173">
    <property type="entry name" value="Glyco_trans_2-like"/>
</dbReference>
<dbReference type="InterPro" id="IPR029044">
    <property type="entry name" value="Nucleotide-diphossugar_trans"/>
</dbReference>
<feature type="domain" description="Glycosyltransferase 2-like" evidence="1">
    <location>
        <begin position="8"/>
        <end position="178"/>
    </location>
</feature>
<proteinExistence type="predicted"/>
<dbReference type="Pfam" id="PF00535">
    <property type="entry name" value="Glycos_transf_2"/>
    <property type="match status" value="1"/>
</dbReference>
<dbReference type="GeneID" id="97230778"/>
<dbReference type="EC" id="2.4.-.-" evidence="2"/>
<accession>A0ABT7S107</accession>
<keyword evidence="2" id="KW-0328">Glycosyltransferase</keyword>
<dbReference type="RefSeq" id="WP_114666799.1">
    <property type="nucleotide sequence ID" value="NZ_BMBR01000007.1"/>
</dbReference>
<dbReference type="PANTHER" id="PTHR22916:SF56">
    <property type="entry name" value="GLYCOSYL TRANSFERASE"/>
    <property type="match status" value="1"/>
</dbReference>
<reference evidence="2 3" key="1">
    <citation type="submission" date="2023-06" db="EMBL/GenBank/DDBJ databases">
        <title>Draft Genome Sequences of lactic acid bacteria strains isolated from fermented milk products.</title>
        <authorList>
            <person name="Elcheninov A.G."/>
            <person name="Klyukina A."/>
            <person name="Zayulina K.S."/>
            <person name="Gavirova L.A."/>
            <person name="Shcherbakova P.A."/>
            <person name="Shestakov A.I."/>
            <person name="Kublanov I.V."/>
            <person name="Kochetkova T.V."/>
        </authorList>
    </citation>
    <scope>NUCLEOTIDE SEQUENCE [LARGE SCALE GENOMIC DNA]</scope>
    <source>
        <strain evidence="2 3">TOM.81</strain>
    </source>
</reference>
<dbReference type="PANTHER" id="PTHR22916">
    <property type="entry name" value="GLYCOSYLTRANSFERASE"/>
    <property type="match status" value="1"/>
</dbReference>
<dbReference type="EMBL" id="JAUCAQ010000024">
    <property type="protein sequence ID" value="MDM7647246.1"/>
    <property type="molecule type" value="Genomic_DNA"/>
</dbReference>
<gene>
    <name evidence="2" type="ORF">QUE93_09490</name>
</gene>
<name>A0ABT7S107_9LACO</name>
<protein>
    <submittedName>
        <fullName evidence="2">Glycosyltransferase</fullName>
        <ecNumber evidence="2">2.4.-.-</ecNumber>
    </submittedName>
</protein>
<evidence type="ECO:0000259" key="1">
    <source>
        <dbReference type="Pfam" id="PF00535"/>
    </source>
</evidence>
<comment type="caution">
    <text evidence="2">The sequence shown here is derived from an EMBL/GenBank/DDBJ whole genome shotgun (WGS) entry which is preliminary data.</text>
</comment>
<dbReference type="Proteomes" id="UP001242903">
    <property type="component" value="Unassembled WGS sequence"/>
</dbReference>
<keyword evidence="2" id="KW-0808">Transferase</keyword>
<evidence type="ECO:0000313" key="3">
    <source>
        <dbReference type="Proteomes" id="UP001242903"/>
    </source>
</evidence>
<sequence>MGSEVLVSIVIPTYKGEKFIKQTVESVMNQTYSNFELIIGDQNPDDETKKILKPFEHDSRVKIVNVPKGDGASTNWNYVSELATGEYFKLLPHDDILKSDMIQRQVELLNVNPKVGMTSSKREIISDHGEILKSNWGLDGIKHLTDGREVVRETIKKGRNVVGEPGSVLMRKSIFDKIGGWDFSHPYVVDLSTFFHILMVSDFIADDYNGVQFRVSQTQWSSVLRDSQSEDVIALNHQIAEKHPKFLSKKELFIGDNKAKLMASVRKVFFIVDSLKQRSNLKLRYK</sequence>